<evidence type="ECO:0000313" key="1">
    <source>
        <dbReference type="EMBL" id="URZ12927.1"/>
    </source>
</evidence>
<dbReference type="AlphaFoldDB" id="A0A1S8MC18"/>
<proteinExistence type="predicted"/>
<keyword evidence="2" id="KW-1185">Reference proteome</keyword>
<dbReference type="KEGG" id="crw:CROST_036730"/>
<reference evidence="1 2" key="1">
    <citation type="submission" date="2022-04" db="EMBL/GenBank/DDBJ databases">
        <title>Genome sequence of C. roseum typestrain.</title>
        <authorList>
            <person name="Poehlein A."/>
            <person name="Schoch T."/>
            <person name="Duerre P."/>
            <person name="Daniel R."/>
        </authorList>
    </citation>
    <scope>NUCLEOTIDE SEQUENCE [LARGE SCALE GENOMIC DNA]</scope>
    <source>
        <strain evidence="1 2">DSM 7320</strain>
    </source>
</reference>
<evidence type="ECO:0000313" key="2">
    <source>
        <dbReference type="Proteomes" id="UP000190951"/>
    </source>
</evidence>
<dbReference type="Proteomes" id="UP000190951">
    <property type="component" value="Chromosome"/>
</dbReference>
<gene>
    <name evidence="1" type="ORF">CROST_036730</name>
</gene>
<protein>
    <submittedName>
        <fullName evidence="1">Uncharacterized protein</fullName>
    </submittedName>
</protein>
<name>A0A1S8MC18_9CLOT</name>
<accession>A0A1S8MC18</accession>
<sequence length="224" mass="26696">MDCRFGREFDSDRSEKMILKSKRNIEKEGISVNQLYPVVECEENIETGIMKFRIYDDCRSFSWKTIDNFSIESVLLENYSKDIHADIIHYTYNDLDKEFFYRFYLENEDSRIAIVQLEKAMVDIISDELSIKDIMININELGFNNENIEMQLKAFFKEASKQDIIKFSNNMYNKVMDVNKYLLEVIVDNIKLYKEPEVENLLMEIYMNASCSKELLNTIDNYWS</sequence>
<organism evidence="1 2">
    <name type="scientific">Clostridium felsineum</name>
    <dbReference type="NCBI Taxonomy" id="36839"/>
    <lineage>
        <taxon>Bacteria</taxon>
        <taxon>Bacillati</taxon>
        <taxon>Bacillota</taxon>
        <taxon>Clostridia</taxon>
        <taxon>Eubacteriales</taxon>
        <taxon>Clostridiaceae</taxon>
        <taxon>Clostridium</taxon>
    </lineage>
</organism>
<dbReference type="EMBL" id="CP096983">
    <property type="protein sequence ID" value="URZ12927.1"/>
    <property type="molecule type" value="Genomic_DNA"/>
</dbReference>